<comment type="caution">
    <text evidence="1">The sequence shown here is derived from an EMBL/GenBank/DDBJ whole genome shotgun (WGS) entry which is preliminary data.</text>
</comment>
<name>A0ABQ9I7P3_9NEOP</name>
<sequence>MADKVPTSNIQTFDGNNYSQWKFQKVCALKANGLFDIVNGSSKKPEEKEQMTTWLRRDANAMFVLRSAMEFKQIVIIENCSTLYEIMEKLNSIYQLKSEFSTRNLTASDWSQTSP</sequence>
<evidence type="ECO:0008006" key="3">
    <source>
        <dbReference type="Google" id="ProtNLM"/>
    </source>
</evidence>
<dbReference type="EMBL" id="JARBHB010000002">
    <property type="protein sequence ID" value="KAJ8892356.1"/>
    <property type="molecule type" value="Genomic_DNA"/>
</dbReference>
<dbReference type="Proteomes" id="UP001159363">
    <property type="component" value="Chromosome 2"/>
</dbReference>
<accession>A0ABQ9I7P3</accession>
<keyword evidence="2" id="KW-1185">Reference proteome</keyword>
<proteinExistence type="predicted"/>
<evidence type="ECO:0000313" key="2">
    <source>
        <dbReference type="Proteomes" id="UP001159363"/>
    </source>
</evidence>
<protein>
    <recommendedName>
        <fullName evidence="3">DUF4219 domain-containing protein</fullName>
    </recommendedName>
</protein>
<organism evidence="1 2">
    <name type="scientific">Dryococelus australis</name>
    <dbReference type="NCBI Taxonomy" id="614101"/>
    <lineage>
        <taxon>Eukaryota</taxon>
        <taxon>Metazoa</taxon>
        <taxon>Ecdysozoa</taxon>
        <taxon>Arthropoda</taxon>
        <taxon>Hexapoda</taxon>
        <taxon>Insecta</taxon>
        <taxon>Pterygota</taxon>
        <taxon>Neoptera</taxon>
        <taxon>Polyneoptera</taxon>
        <taxon>Phasmatodea</taxon>
        <taxon>Verophasmatodea</taxon>
        <taxon>Anareolatae</taxon>
        <taxon>Phasmatidae</taxon>
        <taxon>Eurycanthinae</taxon>
        <taxon>Dryococelus</taxon>
    </lineage>
</organism>
<gene>
    <name evidence="1" type="ORF">PR048_004936</name>
</gene>
<reference evidence="1 2" key="1">
    <citation type="submission" date="2023-02" db="EMBL/GenBank/DDBJ databases">
        <title>LHISI_Scaffold_Assembly.</title>
        <authorList>
            <person name="Stuart O.P."/>
            <person name="Cleave R."/>
            <person name="Magrath M.J.L."/>
            <person name="Mikheyev A.S."/>
        </authorList>
    </citation>
    <scope>NUCLEOTIDE SEQUENCE [LARGE SCALE GENOMIC DNA]</scope>
    <source>
        <strain evidence="1">Daus_M_001</strain>
        <tissue evidence="1">Leg muscle</tissue>
    </source>
</reference>
<evidence type="ECO:0000313" key="1">
    <source>
        <dbReference type="EMBL" id="KAJ8892356.1"/>
    </source>
</evidence>
<dbReference type="Pfam" id="PF14223">
    <property type="entry name" value="Retrotran_gag_2"/>
    <property type="match status" value="1"/>
</dbReference>